<evidence type="ECO:0000313" key="2">
    <source>
        <dbReference type="Proteomes" id="UP001153714"/>
    </source>
</evidence>
<dbReference type="OrthoDB" id="7367179at2759"/>
<name>A0A9N9RA90_9NEOP</name>
<protein>
    <submittedName>
        <fullName evidence="1">Uncharacterized protein</fullName>
    </submittedName>
</protein>
<keyword evidence="2" id="KW-1185">Reference proteome</keyword>
<reference evidence="1" key="2">
    <citation type="submission" date="2022-10" db="EMBL/GenBank/DDBJ databases">
        <authorList>
            <consortium name="ENA_rothamsted_submissions"/>
            <consortium name="culmorum"/>
            <person name="King R."/>
        </authorList>
    </citation>
    <scope>NUCLEOTIDE SEQUENCE</scope>
</reference>
<dbReference type="Proteomes" id="UP001153714">
    <property type="component" value="Chromosome 5"/>
</dbReference>
<accession>A0A9N9RA90</accession>
<dbReference type="AlphaFoldDB" id="A0A9N9RA90"/>
<sequence>MEYDSVHSAIKRKLKNREIHLPSDYVSVTKEARIKEQYEVVEVDYSFFKNYADSSTFLYKSIRPGYKAGDPVVTDLRAMKYKPNGDILIKLNFDEDWMALPQRRYKIDTT</sequence>
<evidence type="ECO:0000313" key="1">
    <source>
        <dbReference type="EMBL" id="CAG9792708.1"/>
    </source>
</evidence>
<dbReference type="EMBL" id="OU893336">
    <property type="protein sequence ID" value="CAG9792708.1"/>
    <property type="molecule type" value="Genomic_DNA"/>
</dbReference>
<reference evidence="1" key="1">
    <citation type="submission" date="2021-12" db="EMBL/GenBank/DDBJ databases">
        <authorList>
            <person name="King R."/>
        </authorList>
    </citation>
    <scope>NUCLEOTIDE SEQUENCE</scope>
</reference>
<organism evidence="1 2">
    <name type="scientific">Diatraea saccharalis</name>
    <name type="common">sugarcane borer</name>
    <dbReference type="NCBI Taxonomy" id="40085"/>
    <lineage>
        <taxon>Eukaryota</taxon>
        <taxon>Metazoa</taxon>
        <taxon>Ecdysozoa</taxon>
        <taxon>Arthropoda</taxon>
        <taxon>Hexapoda</taxon>
        <taxon>Insecta</taxon>
        <taxon>Pterygota</taxon>
        <taxon>Neoptera</taxon>
        <taxon>Endopterygota</taxon>
        <taxon>Lepidoptera</taxon>
        <taxon>Glossata</taxon>
        <taxon>Ditrysia</taxon>
        <taxon>Pyraloidea</taxon>
        <taxon>Crambidae</taxon>
        <taxon>Crambinae</taxon>
        <taxon>Diatraea</taxon>
    </lineage>
</organism>
<proteinExistence type="predicted"/>
<gene>
    <name evidence="1" type="ORF">DIATSA_LOCUS10218</name>
</gene>